<keyword evidence="7" id="KW-1185">Reference proteome</keyword>
<name>A0ABQ5M5I4_9FIRM</name>
<dbReference type="EMBL" id="BRPJ01000035">
    <property type="protein sequence ID" value="GLB30209.1"/>
    <property type="molecule type" value="Genomic_DNA"/>
</dbReference>
<evidence type="ECO:0000256" key="3">
    <source>
        <dbReference type="ARBA" id="ARBA00022989"/>
    </source>
</evidence>
<organism evidence="6 7">
    <name type="scientific">Lacrimispora amygdalina</name>
    <dbReference type="NCBI Taxonomy" id="253257"/>
    <lineage>
        <taxon>Bacteria</taxon>
        <taxon>Bacillati</taxon>
        <taxon>Bacillota</taxon>
        <taxon>Clostridia</taxon>
        <taxon>Lachnospirales</taxon>
        <taxon>Lachnospiraceae</taxon>
        <taxon>Lacrimispora</taxon>
    </lineage>
</organism>
<dbReference type="Pfam" id="PF05105">
    <property type="entry name" value="Phage_holin_4_1"/>
    <property type="match status" value="1"/>
</dbReference>
<reference evidence="6 7" key="1">
    <citation type="journal article" date="2024" name="Int. J. Syst. Evol. Microbiol.">
        <title>Lacrimispora brassicae sp. nov. isolated from fermented cabbage, and proposal of Clostridium indicum Gundawar et al. 2019 and Clostridium methoxybenzovorans Mechichi et al. 1999 as heterotypic synonyms of Lacrimispora amygdalina (Parshina et al. 2003) Haas and Blanchard 2020 and Lacrimispora indolis (McClung and McCoy 1957) Haas and Blanchard 2020, respectively.</title>
        <authorList>
            <person name="Kobayashi H."/>
            <person name="Tanizawa Y."/>
            <person name="Sakamoto M."/>
            <person name="Ohkuma M."/>
            <person name="Tohno M."/>
        </authorList>
    </citation>
    <scope>NUCLEOTIDE SEQUENCE [LARGE SCALE GENOMIC DNA]</scope>
    <source>
        <strain evidence="6 7">DSM 12857</strain>
    </source>
</reference>
<keyword evidence="3 5" id="KW-1133">Transmembrane helix</keyword>
<evidence type="ECO:0000256" key="2">
    <source>
        <dbReference type="ARBA" id="ARBA00022692"/>
    </source>
</evidence>
<gene>
    <name evidence="6" type="ORF">LAD12857_21320</name>
</gene>
<protein>
    <recommendedName>
        <fullName evidence="8">Holin</fullName>
    </recommendedName>
</protein>
<sequence length="141" mass="14975">MRMKNTICTAAGVVGSFIASLFGGWDTGIGTLVLFMSIDFLSGLAVAGIFKKSTKTETGALESKAGFKGLCRKGMTLFFVLIAYRLDLVIGTSYIRDAVIIGFMANELISIVENAGLMGLPLPTVLSKAIDILTKKAEVTE</sequence>
<evidence type="ECO:0000313" key="6">
    <source>
        <dbReference type="EMBL" id="GLB30209.1"/>
    </source>
</evidence>
<keyword evidence="2 5" id="KW-0812">Transmembrane</keyword>
<dbReference type="NCBIfam" id="TIGR01593">
    <property type="entry name" value="holin_tox_secr"/>
    <property type="match status" value="1"/>
</dbReference>
<accession>A0ABQ5M5I4</accession>
<evidence type="ECO:0000256" key="5">
    <source>
        <dbReference type="SAM" id="Phobius"/>
    </source>
</evidence>
<proteinExistence type="predicted"/>
<comment type="caution">
    <text evidence="6">The sequence shown here is derived from an EMBL/GenBank/DDBJ whole genome shotgun (WGS) entry which is preliminary data.</text>
</comment>
<dbReference type="Proteomes" id="UP001419084">
    <property type="component" value="Unassembled WGS sequence"/>
</dbReference>
<comment type="subcellular location">
    <subcellularLocation>
        <location evidence="1">Membrane</location>
        <topology evidence="1">Multi-pass membrane protein</topology>
    </subcellularLocation>
</comment>
<feature type="transmembrane region" description="Helical" evidence="5">
    <location>
        <begin position="29"/>
        <end position="50"/>
    </location>
</feature>
<evidence type="ECO:0000256" key="4">
    <source>
        <dbReference type="ARBA" id="ARBA00023136"/>
    </source>
</evidence>
<evidence type="ECO:0000313" key="7">
    <source>
        <dbReference type="Proteomes" id="UP001419084"/>
    </source>
</evidence>
<keyword evidence="4 5" id="KW-0472">Membrane</keyword>
<evidence type="ECO:0000256" key="1">
    <source>
        <dbReference type="ARBA" id="ARBA00004141"/>
    </source>
</evidence>
<dbReference type="InterPro" id="IPR006480">
    <property type="entry name" value="Phage_holin_4_1"/>
</dbReference>
<evidence type="ECO:0008006" key="8">
    <source>
        <dbReference type="Google" id="ProtNLM"/>
    </source>
</evidence>